<dbReference type="AlphaFoldDB" id="A0A448YH34"/>
<dbReference type="OrthoDB" id="263560at2759"/>
<evidence type="ECO:0000313" key="5">
    <source>
        <dbReference type="Proteomes" id="UP000290900"/>
    </source>
</evidence>
<keyword evidence="2" id="KW-0698">rRNA processing</keyword>
<comment type="similarity">
    <text evidence="1">Belongs to the TSR2 family.</text>
</comment>
<evidence type="ECO:0000256" key="2">
    <source>
        <dbReference type="ARBA" id="ARBA00022552"/>
    </source>
</evidence>
<dbReference type="FunCoup" id="A0A448YH34">
    <property type="interactions" value="183"/>
</dbReference>
<keyword evidence="5" id="KW-1185">Reference proteome</keyword>
<dbReference type="EMBL" id="CAACVR010000002">
    <property type="protein sequence ID" value="VEU20196.1"/>
    <property type="molecule type" value="Genomic_DNA"/>
</dbReference>
<name>A0A448YH34_BRENA</name>
<sequence>MTEIVLEDSGYLSAQPPQKTLLIPDEKKQANFELGVSMLIYKWDTLTTAVDNNWGGPQSAEKRDWLTGVVVDSFKENTEIDIIYIHELLFNAMEDEFGVIVEDESTVVIGQKVVEIYKECLEGKFDRVRAMYEHWKQRQGKEVKKVVTVEEDQLNPDVSDDDDDDDDDEEDIPELVEKMDVDEEERAPEVDEDGFTVVHRRRH</sequence>
<dbReference type="STRING" id="13370.A0A448YH34"/>
<protein>
    <submittedName>
        <fullName evidence="4">DEKNAAC101031</fullName>
    </submittedName>
</protein>
<dbReference type="PANTHER" id="PTHR21250">
    <property type="entry name" value="PRE-RRNA-PROCESSING PROTEIN TSR2 HOMOLOG"/>
    <property type="match status" value="1"/>
</dbReference>
<organism evidence="4 5">
    <name type="scientific">Brettanomyces naardenensis</name>
    <name type="common">Yeast</name>
    <dbReference type="NCBI Taxonomy" id="13370"/>
    <lineage>
        <taxon>Eukaryota</taxon>
        <taxon>Fungi</taxon>
        <taxon>Dikarya</taxon>
        <taxon>Ascomycota</taxon>
        <taxon>Saccharomycotina</taxon>
        <taxon>Pichiomycetes</taxon>
        <taxon>Pichiales</taxon>
        <taxon>Pichiaceae</taxon>
        <taxon>Brettanomyces</taxon>
    </lineage>
</organism>
<proteinExistence type="inferred from homology"/>
<dbReference type="Pfam" id="PF10273">
    <property type="entry name" value="WGG"/>
    <property type="match status" value="1"/>
</dbReference>
<evidence type="ECO:0000313" key="4">
    <source>
        <dbReference type="EMBL" id="VEU20196.1"/>
    </source>
</evidence>
<reference evidence="4 5" key="1">
    <citation type="submission" date="2018-12" db="EMBL/GenBank/DDBJ databases">
        <authorList>
            <person name="Tiukova I."/>
            <person name="Dainat J."/>
        </authorList>
    </citation>
    <scope>NUCLEOTIDE SEQUENCE [LARGE SCALE GENOMIC DNA]</scope>
</reference>
<dbReference type="GO" id="GO:0006364">
    <property type="term" value="P:rRNA processing"/>
    <property type="evidence" value="ECO:0007669"/>
    <property type="project" value="UniProtKB-KW"/>
</dbReference>
<gene>
    <name evidence="4" type="ORF">BRENAR_LOCUS931</name>
</gene>
<evidence type="ECO:0000256" key="1">
    <source>
        <dbReference type="ARBA" id="ARBA00006524"/>
    </source>
</evidence>
<dbReference type="InterPro" id="IPR019398">
    <property type="entry name" value="Pre-rRNA_process_TSR2"/>
</dbReference>
<dbReference type="Proteomes" id="UP000290900">
    <property type="component" value="Unassembled WGS sequence"/>
</dbReference>
<feature type="region of interest" description="Disordered" evidence="3">
    <location>
        <begin position="152"/>
        <end position="203"/>
    </location>
</feature>
<accession>A0A448YH34</accession>
<dbReference type="InParanoid" id="A0A448YH34"/>
<evidence type="ECO:0000256" key="3">
    <source>
        <dbReference type="SAM" id="MobiDB-lite"/>
    </source>
</evidence>
<feature type="compositionally biased region" description="Acidic residues" evidence="3">
    <location>
        <begin position="152"/>
        <end position="194"/>
    </location>
</feature>